<dbReference type="GO" id="GO:0036503">
    <property type="term" value="P:ERAD pathway"/>
    <property type="evidence" value="ECO:0007669"/>
    <property type="project" value="TreeGrafter"/>
</dbReference>
<dbReference type="InterPro" id="IPR001841">
    <property type="entry name" value="Znf_RING"/>
</dbReference>
<dbReference type="InterPro" id="IPR050731">
    <property type="entry name" value="HRD1_E3_ubiq-ligases"/>
</dbReference>
<gene>
    <name evidence="7" type="ORF">J8A68_000623</name>
</gene>
<feature type="transmembrane region" description="Helical" evidence="5">
    <location>
        <begin position="126"/>
        <end position="151"/>
    </location>
</feature>
<keyword evidence="8" id="KW-1185">Reference proteome</keyword>
<evidence type="ECO:0000256" key="5">
    <source>
        <dbReference type="SAM" id="Phobius"/>
    </source>
</evidence>
<keyword evidence="3" id="KW-0862">Zinc</keyword>
<accession>A0A8J5QSY8</accession>
<evidence type="ECO:0000256" key="3">
    <source>
        <dbReference type="ARBA" id="ARBA00022833"/>
    </source>
</evidence>
<keyword evidence="5" id="KW-0812">Transmembrane</keyword>
<evidence type="ECO:0000259" key="6">
    <source>
        <dbReference type="PROSITE" id="PS50089"/>
    </source>
</evidence>
<dbReference type="GO" id="GO:0043161">
    <property type="term" value="P:proteasome-mediated ubiquitin-dependent protein catabolic process"/>
    <property type="evidence" value="ECO:0007669"/>
    <property type="project" value="TreeGrafter"/>
</dbReference>
<evidence type="ECO:0000256" key="2">
    <source>
        <dbReference type="ARBA" id="ARBA00022771"/>
    </source>
</evidence>
<dbReference type="SMART" id="SM00184">
    <property type="entry name" value="RING"/>
    <property type="match status" value="1"/>
</dbReference>
<dbReference type="PANTHER" id="PTHR22763">
    <property type="entry name" value="RING ZINC FINGER PROTEIN"/>
    <property type="match status" value="1"/>
</dbReference>
<dbReference type="EMBL" id="JAGSYN010000046">
    <property type="protein sequence ID" value="KAG7665798.1"/>
    <property type="molecule type" value="Genomic_DNA"/>
</dbReference>
<evidence type="ECO:0000256" key="4">
    <source>
        <dbReference type="PROSITE-ProRule" id="PRU00175"/>
    </source>
</evidence>
<dbReference type="PROSITE" id="PS50089">
    <property type="entry name" value="ZF_RING_2"/>
    <property type="match status" value="1"/>
</dbReference>
<evidence type="ECO:0000313" key="7">
    <source>
        <dbReference type="EMBL" id="KAG7665798.1"/>
    </source>
</evidence>
<dbReference type="Pfam" id="PF13639">
    <property type="entry name" value="zf-RING_2"/>
    <property type="match status" value="1"/>
</dbReference>
<dbReference type="GO" id="GO:0061630">
    <property type="term" value="F:ubiquitin protein ligase activity"/>
    <property type="evidence" value="ECO:0007669"/>
    <property type="project" value="TreeGrafter"/>
</dbReference>
<proteinExistence type="predicted"/>
<keyword evidence="1" id="KW-0479">Metal-binding</keyword>
<dbReference type="OrthoDB" id="8062037at2759"/>
<keyword evidence="5" id="KW-0472">Membrane</keyword>
<feature type="transmembrane region" description="Helical" evidence="5">
    <location>
        <begin position="94"/>
        <end position="114"/>
    </location>
</feature>
<organism evidence="7 8">
    <name type="scientific">[Candida] subhashii</name>
    <dbReference type="NCBI Taxonomy" id="561895"/>
    <lineage>
        <taxon>Eukaryota</taxon>
        <taxon>Fungi</taxon>
        <taxon>Dikarya</taxon>
        <taxon>Ascomycota</taxon>
        <taxon>Saccharomycotina</taxon>
        <taxon>Pichiomycetes</taxon>
        <taxon>Debaryomycetaceae</taxon>
        <taxon>Spathaspora</taxon>
    </lineage>
</organism>
<feature type="domain" description="RING-type" evidence="6">
    <location>
        <begin position="236"/>
        <end position="276"/>
    </location>
</feature>
<comment type="caution">
    <text evidence="7">The sequence shown here is derived from an EMBL/GenBank/DDBJ whole genome shotgun (WGS) entry which is preliminary data.</text>
</comment>
<dbReference type="PANTHER" id="PTHR22763:SF191">
    <property type="entry name" value="RING FINGER PROTEIN 145 HOMOLOG"/>
    <property type="match status" value="1"/>
</dbReference>
<evidence type="ECO:0000256" key="1">
    <source>
        <dbReference type="ARBA" id="ARBA00022723"/>
    </source>
</evidence>
<dbReference type="Proteomes" id="UP000694255">
    <property type="component" value="Unassembled WGS sequence"/>
</dbReference>
<name>A0A8J5QSY8_9ASCO</name>
<dbReference type="GO" id="GO:0012505">
    <property type="term" value="C:endomembrane system"/>
    <property type="evidence" value="ECO:0007669"/>
    <property type="project" value="TreeGrafter"/>
</dbReference>
<dbReference type="GeneID" id="73467424"/>
<protein>
    <recommendedName>
        <fullName evidence="6">RING-type domain-containing protein</fullName>
    </recommendedName>
</protein>
<keyword evidence="5" id="KW-1133">Transmembrane helix</keyword>
<feature type="transmembrane region" description="Helical" evidence="5">
    <location>
        <begin position="188"/>
        <end position="206"/>
    </location>
</feature>
<dbReference type="RefSeq" id="XP_049266030.1">
    <property type="nucleotide sequence ID" value="XM_049410319.1"/>
</dbReference>
<dbReference type="AlphaFoldDB" id="A0A8J5QSY8"/>
<keyword evidence="2 4" id="KW-0863">Zinc-finger</keyword>
<feature type="transmembrane region" description="Helical" evidence="5">
    <location>
        <begin position="163"/>
        <end position="182"/>
    </location>
</feature>
<evidence type="ECO:0000313" key="8">
    <source>
        <dbReference type="Proteomes" id="UP000694255"/>
    </source>
</evidence>
<dbReference type="GO" id="GO:0008270">
    <property type="term" value="F:zinc ion binding"/>
    <property type="evidence" value="ECO:0007669"/>
    <property type="project" value="UniProtKB-KW"/>
</dbReference>
<sequence>MSLVIPERQQRQHPSTVTTILSTTALATFTKKRLSYGVFGGVLLSLYYKRIKYNPVTLVCVNWLKWLMLGKLSNKEITIIVNDRTATVTDANKISIVLIFSNLIDIAIAISQYTTTTTTGDGNNNALMNILIIECLNLLPIIILTTIKCLLPEYTSSYKWIYIGDYISSLINFIMIVIFITVFSYNQYSFPFFILPSTYLSLKSLIMKTRQIINYKKKEIILNKLRIPNQQQQDRCVICHDNLVTNVIQMKHCNHQFHYGCLNLWIDYNMSCPTCRKSID</sequence>
<reference evidence="7 8" key="1">
    <citation type="journal article" date="2021" name="DNA Res.">
        <title>Genome analysis of Candida subhashii reveals its hybrid nature and dual mitochondrial genome conformations.</title>
        <authorList>
            <person name="Mixao V."/>
            <person name="Hegedusova E."/>
            <person name="Saus E."/>
            <person name="Pryszcz L.P."/>
            <person name="Cillingova A."/>
            <person name="Nosek J."/>
            <person name="Gabaldon T."/>
        </authorList>
    </citation>
    <scope>NUCLEOTIDE SEQUENCE [LARGE SCALE GENOMIC DNA]</scope>
    <source>
        <strain evidence="7 8">CBS 10753</strain>
    </source>
</reference>